<dbReference type="PANTHER" id="PTHR31623:SF122">
    <property type="entry name" value="HXXXD-TYPE ACYL-TRANSFERASE FAMILY PROTEIN"/>
    <property type="match status" value="1"/>
</dbReference>
<dbReference type="AlphaFoldDB" id="A0AAN9KK28"/>
<dbReference type="Proteomes" id="UP001359559">
    <property type="component" value="Unassembled WGS sequence"/>
</dbReference>
<evidence type="ECO:0000256" key="3">
    <source>
        <dbReference type="ARBA" id="ARBA00023315"/>
    </source>
</evidence>
<gene>
    <name evidence="4" type="ORF">RJT34_03793</name>
</gene>
<dbReference type="EMBL" id="JAYKXN010000001">
    <property type="protein sequence ID" value="KAK7319080.1"/>
    <property type="molecule type" value="Genomic_DNA"/>
</dbReference>
<keyword evidence="3" id="KW-0012">Acyltransferase</keyword>
<dbReference type="Gene3D" id="3.30.559.10">
    <property type="entry name" value="Chloramphenicol acetyltransferase-like domain"/>
    <property type="match status" value="2"/>
</dbReference>
<dbReference type="InterPro" id="IPR023213">
    <property type="entry name" value="CAT-like_dom_sf"/>
</dbReference>
<protein>
    <submittedName>
        <fullName evidence="4">Uncharacterized protein</fullName>
    </submittedName>
</protein>
<keyword evidence="5" id="KW-1185">Reference proteome</keyword>
<sequence length="440" mass="49881">MHRLIRMEVELISRETIKPSVPTPPHLTIYPLSFIDHIVFRNYIPLLFFYTPNHHNNHHHLKKSLSRILSTYYPFAGTFRDQTSIHCNDQGASLLVTKIKTNLSSILHNPTHSSLNPLFPDQLQWKHMNINSSTTLLAIQINNFACGGIAIAVCMCHKIGDAATLFNFVNDWATLQKTEFPHLPSPVFDAGDTLFPQRGLPVFPEVTLVENDTVCRRFVFHPSKIDSLKATVCSRNVPNPTRVEVVSALIYKRAVSTLGLAFETTSFRTAVDLRKRMVPPLHEKSVGNIVWFMFVFNPFVEAREIEIHELVTKMKEGLREFCVVYPKKFGGKGKDLGFISECLKQATTSSSISVESGSLICYASWCRYAMYEADFGWGKPVWVTSSGCPVKNSVVLMDTRDGCGIEALVNMEEKDMARFERDRELLRYASLDPILTFDQN</sequence>
<comment type="caution">
    <text evidence="4">The sequence shown here is derived from an EMBL/GenBank/DDBJ whole genome shotgun (WGS) entry which is preliminary data.</text>
</comment>
<evidence type="ECO:0000256" key="2">
    <source>
        <dbReference type="ARBA" id="ARBA00022679"/>
    </source>
</evidence>
<evidence type="ECO:0000313" key="4">
    <source>
        <dbReference type="EMBL" id="KAK7319080.1"/>
    </source>
</evidence>
<reference evidence="4 5" key="1">
    <citation type="submission" date="2024-01" db="EMBL/GenBank/DDBJ databases">
        <title>The genomes of 5 underutilized Papilionoideae crops provide insights into root nodulation and disease resistance.</title>
        <authorList>
            <person name="Yuan L."/>
        </authorList>
    </citation>
    <scope>NUCLEOTIDE SEQUENCE [LARGE SCALE GENOMIC DNA]</scope>
    <source>
        <strain evidence="4">LY-2023</strain>
        <tissue evidence="4">Leaf</tissue>
    </source>
</reference>
<dbReference type="GO" id="GO:0016746">
    <property type="term" value="F:acyltransferase activity"/>
    <property type="evidence" value="ECO:0007669"/>
    <property type="project" value="UniProtKB-KW"/>
</dbReference>
<proteinExistence type="inferred from homology"/>
<dbReference type="PANTHER" id="PTHR31623">
    <property type="entry name" value="F21J9.9"/>
    <property type="match status" value="1"/>
</dbReference>
<organism evidence="4 5">
    <name type="scientific">Clitoria ternatea</name>
    <name type="common">Butterfly pea</name>
    <dbReference type="NCBI Taxonomy" id="43366"/>
    <lineage>
        <taxon>Eukaryota</taxon>
        <taxon>Viridiplantae</taxon>
        <taxon>Streptophyta</taxon>
        <taxon>Embryophyta</taxon>
        <taxon>Tracheophyta</taxon>
        <taxon>Spermatophyta</taxon>
        <taxon>Magnoliopsida</taxon>
        <taxon>eudicotyledons</taxon>
        <taxon>Gunneridae</taxon>
        <taxon>Pentapetalae</taxon>
        <taxon>rosids</taxon>
        <taxon>fabids</taxon>
        <taxon>Fabales</taxon>
        <taxon>Fabaceae</taxon>
        <taxon>Papilionoideae</taxon>
        <taxon>50 kb inversion clade</taxon>
        <taxon>NPAAA clade</taxon>
        <taxon>indigoferoid/millettioid clade</taxon>
        <taxon>Phaseoleae</taxon>
        <taxon>Clitoria</taxon>
    </lineage>
</organism>
<name>A0AAN9KK28_CLITE</name>
<accession>A0AAN9KK28</accession>
<evidence type="ECO:0000313" key="5">
    <source>
        <dbReference type="Proteomes" id="UP001359559"/>
    </source>
</evidence>
<evidence type="ECO:0000256" key="1">
    <source>
        <dbReference type="ARBA" id="ARBA00009861"/>
    </source>
</evidence>
<dbReference type="Pfam" id="PF02458">
    <property type="entry name" value="Transferase"/>
    <property type="match status" value="1"/>
</dbReference>
<comment type="similarity">
    <text evidence="1">Belongs to the plant acyltransferase family.</text>
</comment>
<keyword evidence="2" id="KW-0808">Transferase</keyword>